<keyword evidence="1" id="KW-0472">Membrane</keyword>
<organism evidence="2">
    <name type="scientific">Homalodisca liturata</name>
    <dbReference type="NCBI Taxonomy" id="320908"/>
    <lineage>
        <taxon>Eukaryota</taxon>
        <taxon>Metazoa</taxon>
        <taxon>Ecdysozoa</taxon>
        <taxon>Arthropoda</taxon>
        <taxon>Hexapoda</taxon>
        <taxon>Insecta</taxon>
        <taxon>Pterygota</taxon>
        <taxon>Neoptera</taxon>
        <taxon>Paraneoptera</taxon>
        <taxon>Hemiptera</taxon>
        <taxon>Auchenorrhyncha</taxon>
        <taxon>Membracoidea</taxon>
        <taxon>Cicadellidae</taxon>
        <taxon>Cicadellinae</taxon>
        <taxon>Proconiini</taxon>
        <taxon>Homalodisca</taxon>
    </lineage>
</organism>
<keyword evidence="1" id="KW-1133">Transmembrane helix</keyword>
<sequence>GLPCCNSAIMQGLMIVAIASCLAQAVLASYYPWYYGAPVVVTPQGYLADTPEVAAAKAAHFAEVIKAGGVVPPSYYYPVVTPEGFLTDTPEVAAAKAAHFAEKAKAVAAVGAPYYPYVHSYAYPYIYSTAGAPVVTPEGYIADTAEVAAAKAAHFAEHAKAAHRYRRAISLQ</sequence>
<dbReference type="EMBL" id="GECU01035521">
    <property type="protein sequence ID" value="JAS72185.1"/>
    <property type="molecule type" value="Transcribed_RNA"/>
</dbReference>
<reference evidence="2" key="1">
    <citation type="submission" date="2015-11" db="EMBL/GenBank/DDBJ databases">
        <title>De novo transcriptome assembly of four potential Pierce s Disease insect vectors from Arizona vineyards.</title>
        <authorList>
            <person name="Tassone E.E."/>
        </authorList>
    </citation>
    <scope>NUCLEOTIDE SEQUENCE</scope>
</reference>
<name>A0A1B6HBX8_9HEMI</name>
<evidence type="ECO:0000313" key="2">
    <source>
        <dbReference type="EMBL" id="JAS72185.1"/>
    </source>
</evidence>
<feature type="transmembrane region" description="Helical" evidence="1">
    <location>
        <begin position="12"/>
        <end position="33"/>
    </location>
</feature>
<gene>
    <name evidence="2" type="ORF">g.24960</name>
</gene>
<protein>
    <submittedName>
        <fullName evidence="2">Uncharacterized protein</fullName>
    </submittedName>
</protein>
<keyword evidence="1" id="KW-0812">Transmembrane</keyword>
<evidence type="ECO:0000256" key="1">
    <source>
        <dbReference type="SAM" id="Phobius"/>
    </source>
</evidence>
<proteinExistence type="predicted"/>
<dbReference type="AlphaFoldDB" id="A0A1B6HBX8"/>
<accession>A0A1B6HBX8</accession>
<feature type="non-terminal residue" evidence="2">
    <location>
        <position position="1"/>
    </location>
</feature>